<organism evidence="2">
    <name type="scientific">Acidithiobacillus ferrivorans</name>
    <dbReference type="NCBI Taxonomy" id="160808"/>
    <lineage>
        <taxon>Bacteria</taxon>
        <taxon>Pseudomonadati</taxon>
        <taxon>Pseudomonadota</taxon>
        <taxon>Acidithiobacillia</taxon>
        <taxon>Acidithiobacillales</taxon>
        <taxon>Acidithiobacillaceae</taxon>
        <taxon>Acidithiobacillus</taxon>
    </lineage>
</organism>
<proteinExistence type="predicted"/>
<feature type="domain" description="Integrase catalytic" evidence="1">
    <location>
        <begin position="3"/>
        <end position="61"/>
    </location>
</feature>
<dbReference type="InterPro" id="IPR012337">
    <property type="entry name" value="RNaseH-like_sf"/>
</dbReference>
<protein>
    <recommendedName>
        <fullName evidence="1">Integrase catalytic domain-containing protein</fullName>
    </recommendedName>
</protein>
<dbReference type="Pfam" id="PF00665">
    <property type="entry name" value="rve"/>
    <property type="match status" value="1"/>
</dbReference>
<dbReference type="SUPFAM" id="SSF53098">
    <property type="entry name" value="Ribonuclease H-like"/>
    <property type="match status" value="1"/>
</dbReference>
<reference evidence="2" key="1">
    <citation type="submission" date="2014-03" db="EMBL/GenBank/DDBJ databases">
        <authorList>
            <person name="Genoscope - CEA"/>
        </authorList>
    </citation>
    <scope>NUCLEOTIDE SEQUENCE [LARGE SCALE GENOMIC DNA]</scope>
    <source>
        <strain evidence="2">CF27</strain>
    </source>
</reference>
<dbReference type="PANTHER" id="PTHR46889">
    <property type="entry name" value="TRANSPOSASE INSF FOR INSERTION SEQUENCE IS3B-RELATED"/>
    <property type="match status" value="1"/>
</dbReference>
<dbReference type="GO" id="GO:0015074">
    <property type="term" value="P:DNA integration"/>
    <property type="evidence" value="ECO:0007669"/>
    <property type="project" value="InterPro"/>
</dbReference>
<name>A0A060UU76_9PROT</name>
<accession>A0A060UU76</accession>
<sequence>MGARMTQELAITALNMAIQHRRPAPGLIHHSDRGSQYCAKAYRAILQKNGLVASMSRKGNCYDNAPIESFWGSLKNEMVTTNASRLGHRLNQLFGNTSRFFTIANAGIHGLVIWLPLCSHSPSHGWPLEVGLSTIVRTPQCALQTESITASIAAYPTIKPFKRNYLMIEFA</sequence>
<dbReference type="AlphaFoldDB" id="A0A060UU76"/>
<gene>
    <name evidence="2" type="ORF">AFERRI_600107</name>
</gene>
<dbReference type="EMBL" id="CCCS020000057">
    <property type="protein sequence ID" value="CDQ11881.1"/>
    <property type="molecule type" value="Genomic_DNA"/>
</dbReference>
<evidence type="ECO:0000313" key="2">
    <source>
        <dbReference type="EMBL" id="CDQ11881.1"/>
    </source>
</evidence>
<dbReference type="Gene3D" id="3.30.420.10">
    <property type="entry name" value="Ribonuclease H-like superfamily/Ribonuclease H"/>
    <property type="match status" value="1"/>
</dbReference>
<dbReference type="PANTHER" id="PTHR46889:SF4">
    <property type="entry name" value="TRANSPOSASE INSO FOR INSERTION SEQUENCE ELEMENT IS911B-RELATED"/>
    <property type="match status" value="1"/>
</dbReference>
<dbReference type="InterPro" id="IPR050900">
    <property type="entry name" value="Transposase_IS3/IS150/IS904"/>
</dbReference>
<reference evidence="2" key="2">
    <citation type="submission" date="2014-07" db="EMBL/GenBank/DDBJ databases">
        <title>Initial genome analysis of the psychrotolerant acidophile Acidithiobacillus ferrivorans CF27: insights into iron and sulfur oxidation pathways and into biofilm formation.</title>
        <authorList>
            <person name="Talla E."/>
            <person name="Hedrich S."/>
            <person name="Mangenot S."/>
            <person name="Ji B."/>
            <person name="Johnson D.B."/>
            <person name="Barbe V."/>
            <person name="Bonnefoy V."/>
        </authorList>
    </citation>
    <scope>NUCLEOTIDE SEQUENCE [LARGE SCALE GENOMIC DNA]</scope>
    <source>
        <strain evidence="2">CF27</strain>
    </source>
</reference>
<dbReference type="GO" id="GO:0003676">
    <property type="term" value="F:nucleic acid binding"/>
    <property type="evidence" value="ECO:0007669"/>
    <property type="project" value="InterPro"/>
</dbReference>
<evidence type="ECO:0000259" key="1">
    <source>
        <dbReference type="Pfam" id="PF00665"/>
    </source>
</evidence>
<dbReference type="InterPro" id="IPR036397">
    <property type="entry name" value="RNaseH_sf"/>
</dbReference>
<dbReference type="InterPro" id="IPR001584">
    <property type="entry name" value="Integrase_cat-core"/>
</dbReference>
<comment type="caution">
    <text evidence="2">The sequence shown here is derived from an EMBL/GenBank/DDBJ whole genome shotgun (WGS) entry which is preliminary data.</text>
</comment>